<keyword evidence="4 7" id="KW-0812">Transmembrane</keyword>
<evidence type="ECO:0000256" key="3">
    <source>
        <dbReference type="ARBA" id="ARBA00022475"/>
    </source>
</evidence>
<accession>A0A1G9DV51</accession>
<dbReference type="PANTHER" id="PTHR30250:SF10">
    <property type="entry name" value="LIPOPOLYSACCHARIDE BIOSYNTHESIS PROTEIN WZXC"/>
    <property type="match status" value="1"/>
</dbReference>
<feature type="transmembrane region" description="Helical" evidence="7">
    <location>
        <begin position="422"/>
        <end position="443"/>
    </location>
</feature>
<feature type="transmembrane region" description="Helical" evidence="7">
    <location>
        <begin position="367"/>
        <end position="385"/>
    </location>
</feature>
<dbReference type="Proteomes" id="UP000199382">
    <property type="component" value="Unassembled WGS sequence"/>
</dbReference>
<feature type="transmembrane region" description="Helical" evidence="7">
    <location>
        <begin position="101"/>
        <end position="119"/>
    </location>
</feature>
<name>A0A1G9DV51_9RHOB</name>
<evidence type="ECO:0000256" key="2">
    <source>
        <dbReference type="ARBA" id="ARBA00007430"/>
    </source>
</evidence>
<dbReference type="AlphaFoldDB" id="A0A1G9DV51"/>
<keyword evidence="9" id="KW-1185">Reference proteome</keyword>
<evidence type="ECO:0000256" key="7">
    <source>
        <dbReference type="SAM" id="Phobius"/>
    </source>
</evidence>
<protein>
    <submittedName>
        <fullName evidence="8">Membrane protein involved in the export of O-antigen and teichoic acid</fullName>
    </submittedName>
</protein>
<keyword evidence="5 7" id="KW-1133">Transmembrane helix</keyword>
<feature type="transmembrane region" description="Helical" evidence="7">
    <location>
        <begin position="303"/>
        <end position="323"/>
    </location>
</feature>
<evidence type="ECO:0000256" key="5">
    <source>
        <dbReference type="ARBA" id="ARBA00022989"/>
    </source>
</evidence>
<keyword evidence="6 7" id="KW-0472">Membrane</keyword>
<dbReference type="InterPro" id="IPR050833">
    <property type="entry name" value="Poly_Biosynth_Transport"/>
</dbReference>
<feature type="transmembrane region" description="Helical" evidence="7">
    <location>
        <begin position="50"/>
        <end position="68"/>
    </location>
</feature>
<dbReference type="Pfam" id="PF13440">
    <property type="entry name" value="Polysacc_synt_3"/>
    <property type="match status" value="1"/>
</dbReference>
<comment type="subcellular location">
    <subcellularLocation>
        <location evidence="1">Cell membrane</location>
        <topology evidence="1">Multi-pass membrane protein</topology>
    </subcellularLocation>
</comment>
<feature type="transmembrane region" description="Helical" evidence="7">
    <location>
        <begin position="335"/>
        <end position="355"/>
    </location>
</feature>
<evidence type="ECO:0000313" key="9">
    <source>
        <dbReference type="Proteomes" id="UP000199382"/>
    </source>
</evidence>
<dbReference type="STRING" id="571298.SAMN04488026_104924"/>
<dbReference type="PANTHER" id="PTHR30250">
    <property type="entry name" value="PST FAMILY PREDICTED COLANIC ACID TRANSPORTER"/>
    <property type="match status" value="1"/>
</dbReference>
<reference evidence="8 9" key="1">
    <citation type="submission" date="2016-10" db="EMBL/GenBank/DDBJ databases">
        <authorList>
            <person name="de Groot N.N."/>
        </authorList>
    </citation>
    <scope>NUCLEOTIDE SEQUENCE [LARGE SCALE GENOMIC DNA]</scope>
    <source>
        <strain evidence="8 9">DSM 25294</strain>
    </source>
</reference>
<dbReference type="GO" id="GO:0005886">
    <property type="term" value="C:plasma membrane"/>
    <property type="evidence" value="ECO:0007669"/>
    <property type="project" value="UniProtKB-SubCell"/>
</dbReference>
<gene>
    <name evidence="8" type="ORF">SAMN04488026_104924</name>
</gene>
<evidence type="ECO:0000313" key="8">
    <source>
        <dbReference type="EMBL" id="SDK67722.1"/>
    </source>
</evidence>
<sequence length="451" mass="49669">MRRFLNRFSGESVAARTLRGSLWTALAFGGENLLRLVSNLVLTRLLFPEAFGLMAIAQVFLTAMQMLSDAGLRPAVIKDSRGDDPAFLNTAWTVQILRANLLWLLVFLLASPAAAIYGEPILAQLLPWMGFTIILQGLTPTAVWTAERHLHLGRLTIIQLGVAAFHIVVACLLAWQMQSVWALVFAALVSSACKQAAYWKFVPNASNRLFWEREALQSLFHFGKFVFVSSIAGFLVGQGDRALLGLYTSMAELGVYNIGYFMAMAPSLLAVAVQKSVIFPLYRLKPISTDPDSREKVFRARRLLATTMIVFSLTLSATGPWLVRFLYDDRYVSAGPMMALFGLTIVPLLTLRTTGQMLLAMGDSKRFLNTVLVAAIFQTFLLFVGVRELGVVGAILAPGVACVISYPLHMQYAKIYKGWDPVHDVGLTILGMLGALGICIWHAETISTLFP</sequence>
<evidence type="ECO:0000256" key="1">
    <source>
        <dbReference type="ARBA" id="ARBA00004651"/>
    </source>
</evidence>
<proteinExistence type="inferred from homology"/>
<organism evidence="8 9">
    <name type="scientific">Aliiruegeria lutimaris</name>
    <dbReference type="NCBI Taxonomy" id="571298"/>
    <lineage>
        <taxon>Bacteria</taxon>
        <taxon>Pseudomonadati</taxon>
        <taxon>Pseudomonadota</taxon>
        <taxon>Alphaproteobacteria</taxon>
        <taxon>Rhodobacterales</taxon>
        <taxon>Roseobacteraceae</taxon>
        <taxon>Aliiruegeria</taxon>
    </lineage>
</organism>
<evidence type="ECO:0000256" key="6">
    <source>
        <dbReference type="ARBA" id="ARBA00023136"/>
    </source>
</evidence>
<dbReference type="EMBL" id="FNEK01000049">
    <property type="protein sequence ID" value="SDK67722.1"/>
    <property type="molecule type" value="Genomic_DNA"/>
</dbReference>
<evidence type="ECO:0000256" key="4">
    <source>
        <dbReference type="ARBA" id="ARBA00022692"/>
    </source>
</evidence>
<comment type="similarity">
    <text evidence="2">Belongs to the polysaccharide synthase family.</text>
</comment>
<feature type="transmembrane region" description="Helical" evidence="7">
    <location>
        <begin position="157"/>
        <end position="175"/>
    </location>
</feature>
<feature type="transmembrane region" description="Helical" evidence="7">
    <location>
        <begin position="125"/>
        <end position="145"/>
    </location>
</feature>
<feature type="transmembrane region" description="Helical" evidence="7">
    <location>
        <begin position="391"/>
        <end position="410"/>
    </location>
</feature>
<keyword evidence="3" id="KW-1003">Cell membrane</keyword>
<feature type="transmembrane region" description="Helical" evidence="7">
    <location>
        <begin position="219"/>
        <end position="238"/>
    </location>
</feature>
<feature type="transmembrane region" description="Helical" evidence="7">
    <location>
        <begin position="181"/>
        <end position="199"/>
    </location>
</feature>